<gene>
    <name evidence="1" type="primary">trhO</name>
    <name evidence="3" type="ORF">KC717_02510</name>
</gene>
<dbReference type="EMBL" id="JAGQLH010000023">
    <property type="protein sequence ID" value="MCA9385495.1"/>
    <property type="molecule type" value="Genomic_DNA"/>
</dbReference>
<dbReference type="PANTHER" id="PTHR43268">
    <property type="entry name" value="THIOSULFATE SULFURTRANSFERASE/RHODANESE-LIKE DOMAIN-CONTAINING PROTEIN 2"/>
    <property type="match status" value="1"/>
</dbReference>
<evidence type="ECO:0000256" key="1">
    <source>
        <dbReference type="HAMAP-Rule" id="MF_00469"/>
    </source>
</evidence>
<dbReference type="Gene3D" id="3.40.250.10">
    <property type="entry name" value="Rhodanese-like domain"/>
    <property type="match status" value="1"/>
</dbReference>
<organism evidence="3 4">
    <name type="scientific">Candidatus Dojkabacteria bacterium</name>
    <dbReference type="NCBI Taxonomy" id="2099670"/>
    <lineage>
        <taxon>Bacteria</taxon>
        <taxon>Candidatus Dojkabacteria</taxon>
    </lineage>
</organism>
<sequence>MKKTVLLYYLYTKIEEPEILRDHQRALCKRLGLKGRILISEEGINGTLSGSKEATDEYMKETNEYPGLESIEWKISASDGDVFPKLRVVVRDEVVTLGVKKSGKDVNIDNTAEYIEPEELLNLYENDEDFIIIDARNEYEARIGKFKNAKIFDVKAFREIPELIRNGELDDVKDKQVVTYCTGGIRCEKFSAFLKEEGFKNVRQLHGGIHRYSDLTGGKHFEGEMYVFDGRVHIPVNNVDPSVISECYHCKEKVARFINCHNSKCNKQIICCESCSEKHDNTCSEACQSAIQEHPELRAYKNVEHVQANACSIA</sequence>
<dbReference type="GO" id="GO:0006400">
    <property type="term" value="P:tRNA modification"/>
    <property type="evidence" value="ECO:0007669"/>
    <property type="project" value="UniProtKB-UniRule"/>
</dbReference>
<proteinExistence type="inferred from homology"/>
<dbReference type="Gene3D" id="3.30.70.100">
    <property type="match status" value="1"/>
</dbReference>
<dbReference type="NCBIfam" id="NF001134">
    <property type="entry name" value="PRK00142.1-2"/>
    <property type="match status" value="1"/>
</dbReference>
<dbReference type="GO" id="GO:0016705">
    <property type="term" value="F:oxidoreductase activity, acting on paired donors, with incorporation or reduction of molecular oxygen"/>
    <property type="evidence" value="ECO:0007669"/>
    <property type="project" value="UniProtKB-UniRule"/>
</dbReference>
<dbReference type="AlphaFoldDB" id="A0A955RK80"/>
<dbReference type="HAMAP" id="MF_00469">
    <property type="entry name" value="TrhO"/>
    <property type="match status" value="1"/>
</dbReference>
<keyword evidence="1" id="KW-0560">Oxidoreductase</keyword>
<dbReference type="EC" id="1.14.-.-" evidence="1"/>
<feature type="domain" description="Rhodanese" evidence="2">
    <location>
        <begin position="126"/>
        <end position="217"/>
    </location>
</feature>
<name>A0A955RK80_9BACT</name>
<dbReference type="InterPro" id="IPR036873">
    <property type="entry name" value="Rhodanese-like_dom_sf"/>
</dbReference>
<comment type="similarity">
    <text evidence="1">Belongs to the TrhO family.</text>
</comment>
<dbReference type="Pfam" id="PF17773">
    <property type="entry name" value="UPF0176_N"/>
    <property type="match status" value="1"/>
</dbReference>
<dbReference type="PANTHER" id="PTHR43268:SF3">
    <property type="entry name" value="RHODANESE-LIKE DOMAIN-CONTAINING PROTEIN 7-RELATED"/>
    <property type="match status" value="1"/>
</dbReference>
<dbReference type="Pfam" id="PF00581">
    <property type="entry name" value="Rhodanese"/>
    <property type="match status" value="1"/>
</dbReference>
<dbReference type="InterPro" id="IPR022111">
    <property type="entry name" value="Rhodanese_C"/>
</dbReference>
<keyword evidence="1" id="KW-0819">tRNA processing</keyword>
<dbReference type="PROSITE" id="PS50206">
    <property type="entry name" value="RHODANESE_3"/>
    <property type="match status" value="1"/>
</dbReference>
<comment type="caution">
    <text evidence="3">The sequence shown here is derived from an EMBL/GenBank/DDBJ whole genome shotgun (WGS) entry which is preliminary data.</text>
</comment>
<dbReference type="Pfam" id="PF12368">
    <property type="entry name" value="Rhodanese_C"/>
    <property type="match status" value="1"/>
</dbReference>
<dbReference type="SMART" id="SM00450">
    <property type="entry name" value="RHOD"/>
    <property type="match status" value="1"/>
</dbReference>
<dbReference type="InterPro" id="IPR001763">
    <property type="entry name" value="Rhodanese-like_dom"/>
</dbReference>
<dbReference type="InterPro" id="IPR020936">
    <property type="entry name" value="TrhO"/>
</dbReference>
<dbReference type="SUPFAM" id="SSF52821">
    <property type="entry name" value="Rhodanese/Cell cycle control phosphatase"/>
    <property type="match status" value="1"/>
</dbReference>
<comment type="function">
    <text evidence="1">Catalyzes oxygen-dependent 5-hydroxyuridine (ho5U) modification at position 34 in tRNAs.</text>
</comment>
<dbReference type="NCBIfam" id="NF001135">
    <property type="entry name" value="PRK00142.1-3"/>
    <property type="match status" value="1"/>
</dbReference>
<reference evidence="3" key="1">
    <citation type="submission" date="2020-04" db="EMBL/GenBank/DDBJ databases">
        <authorList>
            <person name="Zhang T."/>
        </authorList>
    </citation>
    <scope>NUCLEOTIDE SEQUENCE</scope>
    <source>
        <strain evidence="3">HKST-UBA11</strain>
    </source>
</reference>
<accession>A0A955RK80</accession>
<evidence type="ECO:0000313" key="3">
    <source>
        <dbReference type="EMBL" id="MCA9385495.1"/>
    </source>
</evidence>
<dbReference type="InterPro" id="IPR040503">
    <property type="entry name" value="TRHO_N"/>
</dbReference>
<evidence type="ECO:0000313" key="4">
    <source>
        <dbReference type="Proteomes" id="UP000754563"/>
    </source>
</evidence>
<dbReference type="Proteomes" id="UP000754563">
    <property type="component" value="Unassembled WGS sequence"/>
</dbReference>
<comment type="catalytic activity">
    <reaction evidence="1">
        <text>uridine(34) in tRNA + AH2 + O2 = 5-hydroxyuridine(34) in tRNA + A + H2O</text>
        <dbReference type="Rhea" id="RHEA:64224"/>
        <dbReference type="Rhea" id="RHEA-COMP:11727"/>
        <dbReference type="Rhea" id="RHEA-COMP:13381"/>
        <dbReference type="ChEBI" id="CHEBI:13193"/>
        <dbReference type="ChEBI" id="CHEBI:15377"/>
        <dbReference type="ChEBI" id="CHEBI:15379"/>
        <dbReference type="ChEBI" id="CHEBI:17499"/>
        <dbReference type="ChEBI" id="CHEBI:65315"/>
        <dbReference type="ChEBI" id="CHEBI:136877"/>
    </reaction>
</comment>
<evidence type="ECO:0000259" key="2">
    <source>
        <dbReference type="PROSITE" id="PS50206"/>
    </source>
</evidence>
<protein>
    <recommendedName>
        <fullName evidence="1">tRNA uridine(34) hydroxylase</fullName>
        <ecNumber evidence="1">1.14.-.-</ecNumber>
    </recommendedName>
    <alternativeName>
        <fullName evidence="1">tRNA hydroxylation protein O</fullName>
    </alternativeName>
</protein>
<reference evidence="3" key="2">
    <citation type="journal article" date="2021" name="Microbiome">
        <title>Successional dynamics and alternative stable states in a saline activated sludge microbial community over 9 years.</title>
        <authorList>
            <person name="Wang Y."/>
            <person name="Ye J."/>
            <person name="Ju F."/>
            <person name="Liu L."/>
            <person name="Boyd J.A."/>
            <person name="Deng Y."/>
            <person name="Parks D.H."/>
            <person name="Jiang X."/>
            <person name="Yin X."/>
            <person name="Woodcroft B.J."/>
            <person name="Tyson G.W."/>
            <person name="Hugenholtz P."/>
            <person name="Polz M.F."/>
            <person name="Zhang T."/>
        </authorList>
    </citation>
    <scope>NUCLEOTIDE SEQUENCE</scope>
    <source>
        <strain evidence="3">HKST-UBA11</strain>
    </source>
</reference>